<dbReference type="EMBL" id="JAAHFQ010000340">
    <property type="protein sequence ID" value="NER29274.1"/>
    <property type="molecule type" value="Genomic_DNA"/>
</dbReference>
<dbReference type="AlphaFoldDB" id="A0A6B3NGW5"/>
<accession>A0A6B3NGW5</accession>
<evidence type="ECO:0000313" key="1">
    <source>
        <dbReference type="EMBL" id="NER29274.1"/>
    </source>
</evidence>
<gene>
    <name evidence="1" type="ORF">F6J89_17025</name>
</gene>
<proteinExistence type="predicted"/>
<sequence>MNPARIHLIVSIQGLTLVTYTDRHGCHFEVIDSKGVVHRNGRTFASPQMAEEEGRKWVKSVE</sequence>
<protein>
    <submittedName>
        <fullName evidence="1">Uncharacterized protein</fullName>
    </submittedName>
</protein>
<comment type="caution">
    <text evidence="1">The sequence shown here is derived from an EMBL/GenBank/DDBJ whole genome shotgun (WGS) entry which is preliminary data.</text>
</comment>
<reference evidence="1" key="1">
    <citation type="submission" date="2019-11" db="EMBL/GenBank/DDBJ databases">
        <title>Genomic insights into an expanded diversity of filamentous marine cyanobacteria reveals the extraordinary biosynthetic potential of Moorea and Okeania.</title>
        <authorList>
            <person name="Ferreira Leao T."/>
            <person name="Wang M."/>
            <person name="Moss N."/>
            <person name="Da Silva R."/>
            <person name="Sanders J."/>
            <person name="Nurk S."/>
            <person name="Gurevich A."/>
            <person name="Humphrey G."/>
            <person name="Reher R."/>
            <person name="Zhu Q."/>
            <person name="Belda-Ferre P."/>
            <person name="Glukhov E."/>
            <person name="Rex R."/>
            <person name="Dorrestein P.C."/>
            <person name="Knight R."/>
            <person name="Pevzner P."/>
            <person name="Gerwick W.H."/>
            <person name="Gerwick L."/>
        </authorList>
    </citation>
    <scope>NUCLEOTIDE SEQUENCE</scope>
    <source>
        <strain evidence="1">SIO1C4</strain>
    </source>
</reference>
<organism evidence="1">
    <name type="scientific">Symploca sp. SIO1C4</name>
    <dbReference type="NCBI Taxonomy" id="2607765"/>
    <lineage>
        <taxon>Bacteria</taxon>
        <taxon>Bacillati</taxon>
        <taxon>Cyanobacteriota</taxon>
        <taxon>Cyanophyceae</taxon>
        <taxon>Coleofasciculales</taxon>
        <taxon>Coleofasciculaceae</taxon>
        <taxon>Symploca</taxon>
    </lineage>
</organism>
<name>A0A6B3NGW5_9CYAN</name>